<feature type="region of interest" description="Disordered" evidence="1">
    <location>
        <begin position="34"/>
        <end position="54"/>
    </location>
</feature>
<evidence type="ECO:0000256" key="1">
    <source>
        <dbReference type="SAM" id="MobiDB-lite"/>
    </source>
</evidence>
<name>A0A7X0U3K4_9ACTN</name>
<gene>
    <name evidence="2" type="ORF">HD593_008355</name>
</gene>
<proteinExistence type="predicted"/>
<dbReference type="Proteomes" id="UP000565579">
    <property type="component" value="Unassembled WGS sequence"/>
</dbReference>
<comment type="caution">
    <text evidence="2">The sequence shown here is derived from an EMBL/GenBank/DDBJ whole genome shotgun (WGS) entry which is preliminary data.</text>
</comment>
<sequence length="80" mass="8524">MAVVFCGMKAMKATDTSAAAHTPAQATLVRVCPARQAGDHHSGRPGGQRHTSKADMKYPRCDARILGHITAQAELFAMCD</sequence>
<protein>
    <submittedName>
        <fullName evidence="2">Uncharacterized protein</fullName>
    </submittedName>
</protein>
<reference evidence="2 3" key="1">
    <citation type="submission" date="2020-08" db="EMBL/GenBank/DDBJ databases">
        <title>Sequencing the genomes of 1000 actinobacteria strains.</title>
        <authorList>
            <person name="Klenk H.-P."/>
        </authorList>
    </citation>
    <scope>NUCLEOTIDE SEQUENCE [LARGE SCALE GENOMIC DNA]</scope>
    <source>
        <strain evidence="2 3">DSM 43768</strain>
    </source>
</reference>
<organism evidence="2 3">
    <name type="scientific">Nonomuraea rubra</name>
    <dbReference type="NCBI Taxonomy" id="46180"/>
    <lineage>
        <taxon>Bacteria</taxon>
        <taxon>Bacillati</taxon>
        <taxon>Actinomycetota</taxon>
        <taxon>Actinomycetes</taxon>
        <taxon>Streptosporangiales</taxon>
        <taxon>Streptosporangiaceae</taxon>
        <taxon>Nonomuraea</taxon>
    </lineage>
</organism>
<dbReference type="AlphaFoldDB" id="A0A7X0U3K4"/>
<keyword evidence="3" id="KW-1185">Reference proteome</keyword>
<evidence type="ECO:0000313" key="3">
    <source>
        <dbReference type="Proteomes" id="UP000565579"/>
    </source>
</evidence>
<dbReference type="EMBL" id="JACHMI010000001">
    <property type="protein sequence ID" value="MBB6553560.1"/>
    <property type="molecule type" value="Genomic_DNA"/>
</dbReference>
<dbReference type="RefSeq" id="WP_185107822.1">
    <property type="nucleotide sequence ID" value="NZ_BAAAXY010000154.1"/>
</dbReference>
<evidence type="ECO:0000313" key="2">
    <source>
        <dbReference type="EMBL" id="MBB6553560.1"/>
    </source>
</evidence>
<accession>A0A7X0U3K4</accession>